<accession>A0A401G4D0</accession>
<sequence length="138" mass="14284">MKKAKKAGTISTFLGPESSIEGILEFQGTIRLDGNVKGKICSSSGTVIVGEKAVINADIIVDGAVIMGEVNGTIDAKDRIEVYPPGRVTGDIYAPVISIDSGATFNGNCGMKAQDVSREKTSEPGEESPKPGKAGDNV</sequence>
<dbReference type="PANTHER" id="PTHR35024:SF4">
    <property type="entry name" value="POLYMER-FORMING CYTOSKELETAL PROTEIN"/>
    <property type="match status" value="1"/>
</dbReference>
<proteinExistence type="inferred from homology"/>
<reference evidence="4" key="2">
    <citation type="submission" date="2019-01" db="EMBL/GenBank/DDBJ databases">
        <title>Genome sequence of Desulfonema ishimotonii strain Tokyo 01.</title>
        <authorList>
            <person name="Fukui M."/>
        </authorList>
    </citation>
    <scope>NUCLEOTIDE SEQUENCE [LARGE SCALE GENOMIC DNA]</scope>
    <source>
        <strain evidence="4">Tokyo 01</strain>
    </source>
</reference>
<gene>
    <name evidence="3" type="ORF">DENIS_5078</name>
</gene>
<feature type="region of interest" description="Disordered" evidence="2">
    <location>
        <begin position="110"/>
        <end position="138"/>
    </location>
</feature>
<dbReference type="EMBL" id="BEXT01000001">
    <property type="protein sequence ID" value="GBC64076.1"/>
    <property type="molecule type" value="Genomic_DNA"/>
</dbReference>
<dbReference type="PANTHER" id="PTHR35024">
    <property type="entry name" value="HYPOTHETICAL CYTOSOLIC PROTEIN"/>
    <property type="match status" value="1"/>
</dbReference>
<evidence type="ECO:0000256" key="1">
    <source>
        <dbReference type="ARBA" id="ARBA00044755"/>
    </source>
</evidence>
<evidence type="ECO:0000313" key="4">
    <source>
        <dbReference type="Proteomes" id="UP000288096"/>
    </source>
</evidence>
<organism evidence="3 4">
    <name type="scientific">Desulfonema ishimotonii</name>
    <dbReference type="NCBI Taxonomy" id="45657"/>
    <lineage>
        <taxon>Bacteria</taxon>
        <taxon>Pseudomonadati</taxon>
        <taxon>Thermodesulfobacteriota</taxon>
        <taxon>Desulfobacteria</taxon>
        <taxon>Desulfobacterales</taxon>
        <taxon>Desulfococcaceae</taxon>
        <taxon>Desulfonema</taxon>
    </lineage>
</organism>
<dbReference type="Proteomes" id="UP000288096">
    <property type="component" value="Unassembled WGS sequence"/>
</dbReference>
<dbReference type="Pfam" id="PF04519">
    <property type="entry name" value="Bactofilin"/>
    <property type="match status" value="1"/>
</dbReference>
<dbReference type="InterPro" id="IPR007607">
    <property type="entry name" value="BacA/B"/>
</dbReference>
<dbReference type="AlphaFoldDB" id="A0A401G4D0"/>
<feature type="compositionally biased region" description="Basic and acidic residues" evidence="2">
    <location>
        <begin position="115"/>
        <end position="130"/>
    </location>
</feature>
<evidence type="ECO:0008006" key="5">
    <source>
        <dbReference type="Google" id="ProtNLM"/>
    </source>
</evidence>
<name>A0A401G4D0_9BACT</name>
<evidence type="ECO:0000256" key="2">
    <source>
        <dbReference type="SAM" id="MobiDB-lite"/>
    </source>
</evidence>
<comment type="similarity">
    <text evidence="1">Belongs to the bactofilin family.</text>
</comment>
<protein>
    <recommendedName>
        <fullName evidence="5">Polymer-forming cytoskeletal protein</fullName>
    </recommendedName>
</protein>
<keyword evidence="4" id="KW-1185">Reference proteome</keyword>
<reference evidence="4" key="1">
    <citation type="submission" date="2017-11" db="EMBL/GenBank/DDBJ databases">
        <authorList>
            <person name="Watanabe M."/>
            <person name="Kojima H."/>
        </authorList>
    </citation>
    <scope>NUCLEOTIDE SEQUENCE [LARGE SCALE GENOMIC DNA]</scope>
    <source>
        <strain evidence="4">Tokyo 01</strain>
    </source>
</reference>
<comment type="caution">
    <text evidence="3">The sequence shown here is derived from an EMBL/GenBank/DDBJ whole genome shotgun (WGS) entry which is preliminary data.</text>
</comment>
<evidence type="ECO:0000313" key="3">
    <source>
        <dbReference type="EMBL" id="GBC64076.1"/>
    </source>
</evidence>
<dbReference type="RefSeq" id="WP_166405298.1">
    <property type="nucleotide sequence ID" value="NZ_BEXT01000001.1"/>
</dbReference>